<dbReference type="Proteomes" id="UP000005408">
    <property type="component" value="Unassembled WGS sequence"/>
</dbReference>
<accession>A0A8W8NJB4</accession>
<evidence type="ECO:0000313" key="2">
    <source>
        <dbReference type="EnsemblMetazoa" id="G6457.2:cds"/>
    </source>
</evidence>
<evidence type="ECO:0000256" key="1">
    <source>
        <dbReference type="ARBA" id="ARBA00005489"/>
    </source>
</evidence>
<comment type="similarity">
    <text evidence="1">Belongs to the FAM167 (SEC) family.</text>
</comment>
<name>A0A8W8NJB4_MAGGI</name>
<dbReference type="PANTHER" id="PTHR32289">
    <property type="entry name" value="PROTEIN FAM167A"/>
    <property type="match status" value="1"/>
</dbReference>
<dbReference type="AlphaFoldDB" id="A0A8W8NJB4"/>
<dbReference type="EnsemblMetazoa" id="G6457.2">
    <property type="protein sequence ID" value="G6457.2:cds"/>
    <property type="gene ID" value="G6457"/>
</dbReference>
<organism evidence="2 3">
    <name type="scientific">Magallana gigas</name>
    <name type="common">Pacific oyster</name>
    <name type="synonym">Crassostrea gigas</name>
    <dbReference type="NCBI Taxonomy" id="29159"/>
    <lineage>
        <taxon>Eukaryota</taxon>
        <taxon>Metazoa</taxon>
        <taxon>Spiralia</taxon>
        <taxon>Lophotrochozoa</taxon>
        <taxon>Mollusca</taxon>
        <taxon>Bivalvia</taxon>
        <taxon>Autobranchia</taxon>
        <taxon>Pteriomorphia</taxon>
        <taxon>Ostreida</taxon>
        <taxon>Ostreoidea</taxon>
        <taxon>Ostreidae</taxon>
        <taxon>Magallana</taxon>
    </lineage>
</organism>
<dbReference type="InterPro" id="IPR024280">
    <property type="entry name" value="FAM167"/>
</dbReference>
<sequence length="207" mass="24176">MRKNFSAADLDDAREDALPWTPMLALPVSEKTKIRQSLSSSDLKAMGQIHSVDIYMYLFRLKCKTRKLRLDTRRQSYAEWRAGIGKYHSKDSICEVDNNFKGVPTDEDVSRINNSLKWIREELTKMRKQDEDLARQFLTIHSEIQKLKLEWSWQFHELTLQDAAMDLQEVDEIKRISDLPLASETETSLVDLGLTKLNLCHRKYSVL</sequence>
<reference evidence="2" key="1">
    <citation type="submission" date="2022-08" db="UniProtKB">
        <authorList>
            <consortium name="EnsemblMetazoa"/>
        </authorList>
    </citation>
    <scope>IDENTIFICATION</scope>
    <source>
        <strain evidence="2">05x7-T-G4-1.051#20</strain>
    </source>
</reference>
<dbReference type="PANTHER" id="PTHR32289:SF1">
    <property type="entry name" value="PROTEIN FAM167A-LIKE"/>
    <property type="match status" value="1"/>
</dbReference>
<protein>
    <submittedName>
        <fullName evidence="2">Uncharacterized protein</fullName>
    </submittedName>
</protein>
<evidence type="ECO:0000313" key="3">
    <source>
        <dbReference type="Proteomes" id="UP000005408"/>
    </source>
</evidence>
<proteinExistence type="inferred from homology"/>
<dbReference type="OrthoDB" id="5965452at2759"/>
<dbReference type="Pfam" id="PF11652">
    <property type="entry name" value="FAM167"/>
    <property type="match status" value="1"/>
</dbReference>
<dbReference type="OMA" id="CHRKYSV"/>
<keyword evidence="3" id="KW-1185">Reference proteome</keyword>
<dbReference type="InterPro" id="IPR051771">
    <property type="entry name" value="FAM167_domain"/>
</dbReference>